<evidence type="ECO:0000256" key="2">
    <source>
        <dbReference type="ARBA" id="ARBA00022692"/>
    </source>
</evidence>
<dbReference type="PANTHER" id="PTHR46876">
    <property type="entry name" value="LOW-DENSITY LIPOPROTEIN RECEPTOR-RELATED PROTEIN 11"/>
    <property type="match status" value="1"/>
</dbReference>
<dbReference type="GO" id="GO:0016020">
    <property type="term" value="C:membrane"/>
    <property type="evidence" value="ECO:0007669"/>
    <property type="project" value="UniProtKB-SubCell"/>
</dbReference>
<proteinExistence type="predicted"/>
<evidence type="ECO:0000259" key="9">
    <source>
        <dbReference type="PROSITE" id="PS50986"/>
    </source>
</evidence>
<protein>
    <submittedName>
        <fullName evidence="10">MANSC domain containing 1</fullName>
    </submittedName>
</protein>
<comment type="caution">
    <text evidence="10">The sequence shown here is derived from an EMBL/GenBank/DDBJ whole genome shotgun (WGS) entry which is preliminary data.</text>
</comment>
<keyword evidence="6" id="KW-0325">Glycoprotein</keyword>
<evidence type="ECO:0000256" key="7">
    <source>
        <dbReference type="SAM" id="MobiDB-lite"/>
    </source>
</evidence>
<evidence type="ECO:0000256" key="1">
    <source>
        <dbReference type="ARBA" id="ARBA00004479"/>
    </source>
</evidence>
<dbReference type="Proteomes" id="UP000664940">
    <property type="component" value="Unassembled WGS sequence"/>
</dbReference>
<dbReference type="PANTHER" id="PTHR46876:SF3">
    <property type="entry name" value="MANSC DOMAIN CONTAINING 1"/>
    <property type="match status" value="1"/>
</dbReference>
<feature type="region of interest" description="Disordered" evidence="7">
    <location>
        <begin position="291"/>
        <end position="326"/>
    </location>
</feature>
<accession>A0A834AYS1</accession>
<evidence type="ECO:0000313" key="11">
    <source>
        <dbReference type="Proteomes" id="UP000664940"/>
    </source>
</evidence>
<name>A0A834AYS1_9CHIR</name>
<dbReference type="Pfam" id="PF07502">
    <property type="entry name" value="MANEC"/>
    <property type="match status" value="1"/>
</dbReference>
<dbReference type="InterPro" id="IPR011106">
    <property type="entry name" value="MANSC_N"/>
</dbReference>
<keyword evidence="4 8" id="KW-1133">Transmembrane helix</keyword>
<keyword evidence="5 8" id="KW-0472">Membrane</keyword>
<dbReference type="InterPro" id="IPR013980">
    <property type="entry name" value="MANSC_dom"/>
</dbReference>
<evidence type="ECO:0000256" key="4">
    <source>
        <dbReference type="ARBA" id="ARBA00022989"/>
    </source>
</evidence>
<feature type="domain" description="MANSC" evidence="9">
    <location>
        <begin position="1"/>
        <end position="83"/>
    </location>
</feature>
<feature type="transmembrane region" description="Helical" evidence="8">
    <location>
        <begin position="335"/>
        <end position="360"/>
    </location>
</feature>
<dbReference type="SMART" id="SM00765">
    <property type="entry name" value="MANEC"/>
    <property type="match status" value="1"/>
</dbReference>
<evidence type="ECO:0000256" key="3">
    <source>
        <dbReference type="ARBA" id="ARBA00022729"/>
    </source>
</evidence>
<organism evidence="10 11">
    <name type="scientific">Phyllostomus discolor</name>
    <name type="common">pale spear-nosed bat</name>
    <dbReference type="NCBI Taxonomy" id="89673"/>
    <lineage>
        <taxon>Eukaryota</taxon>
        <taxon>Metazoa</taxon>
        <taxon>Chordata</taxon>
        <taxon>Craniata</taxon>
        <taxon>Vertebrata</taxon>
        <taxon>Euteleostomi</taxon>
        <taxon>Mammalia</taxon>
        <taxon>Eutheria</taxon>
        <taxon>Laurasiatheria</taxon>
        <taxon>Chiroptera</taxon>
        <taxon>Yangochiroptera</taxon>
        <taxon>Phyllostomidae</taxon>
        <taxon>Phyllostominae</taxon>
        <taxon>Phyllostomus</taxon>
    </lineage>
</organism>
<evidence type="ECO:0000313" key="10">
    <source>
        <dbReference type="EMBL" id="KAF6120197.1"/>
    </source>
</evidence>
<reference evidence="10 11" key="1">
    <citation type="journal article" date="2020" name="Nature">
        <title>Six reference-quality genomes reveal evolution of bat adaptations.</title>
        <authorList>
            <person name="Jebb D."/>
            <person name="Huang Z."/>
            <person name="Pippel M."/>
            <person name="Hughes G.M."/>
            <person name="Lavrichenko K."/>
            <person name="Devanna P."/>
            <person name="Winkler S."/>
            <person name="Jermiin L.S."/>
            <person name="Skirmuntt E.C."/>
            <person name="Katzourakis A."/>
            <person name="Burkitt-Gray L."/>
            <person name="Ray D.A."/>
            <person name="Sullivan K.A.M."/>
            <person name="Roscito J.G."/>
            <person name="Kirilenko B.M."/>
            <person name="Davalos L.M."/>
            <person name="Corthals A.P."/>
            <person name="Power M.L."/>
            <person name="Jones G."/>
            <person name="Ransome R.D."/>
            <person name="Dechmann D.K.N."/>
            <person name="Locatelli A.G."/>
            <person name="Puechmaille S.J."/>
            <person name="Fedrigo O."/>
            <person name="Jarvis E.D."/>
            <person name="Hiller M."/>
            <person name="Vernes S.C."/>
            <person name="Myers E.W."/>
            <person name="Teeling E.C."/>
        </authorList>
    </citation>
    <scope>NUCLEOTIDE SEQUENCE [LARGE SCALE GENOMIC DNA]</scope>
    <source>
        <strain evidence="10">Bat1K_MPI-CBG_1</strain>
    </source>
</reference>
<evidence type="ECO:0000256" key="8">
    <source>
        <dbReference type="SAM" id="Phobius"/>
    </source>
</evidence>
<comment type="subcellular location">
    <subcellularLocation>
        <location evidence="1">Membrane</location>
        <topology evidence="1">Single-pass type I membrane protein</topology>
    </subcellularLocation>
</comment>
<keyword evidence="2 8" id="KW-0812">Transmembrane</keyword>
<evidence type="ECO:0000256" key="5">
    <source>
        <dbReference type="ARBA" id="ARBA00023136"/>
    </source>
</evidence>
<dbReference type="AlphaFoldDB" id="A0A834AYS1"/>
<dbReference type="EMBL" id="JABVXQ010000003">
    <property type="protein sequence ID" value="KAF6120197.1"/>
    <property type="molecule type" value="Genomic_DNA"/>
</dbReference>
<evidence type="ECO:0000256" key="6">
    <source>
        <dbReference type="ARBA" id="ARBA00023180"/>
    </source>
</evidence>
<keyword evidence="3" id="KW-0732">Signal</keyword>
<feature type="compositionally biased region" description="Polar residues" evidence="7">
    <location>
        <begin position="291"/>
        <end position="305"/>
    </location>
</feature>
<sequence>MLSRGEWTLTYTSGIRGNEPIHTLTQEDCINACCSTKNISGDKVCNLMIFDTRKTARLPNCYLFFCPSEEACPLKPVKGLRSYRIFRDLPSSSRADLPSPAVTSTPPRLTGHSKPTDALQRDTFSWKSGAPDHLEKLFKTDPVSTQFPVYKEKGHSQSSQFSSEQKTTRLLPENVTTFPTTEAVASRHSLPVTPEPALLLPTSAPAIPSVTPQPQVASTAPPAGTIASQPPTVASTLLTHAAVTPQANMTVTVVPTTIFQVPTDLQGLAEMVPFREMSNLTLTAEAAHNSATGLSPSVDSSTSRTASRENGKTRAGASSQRSFPESQHGFPFEKWLLIGTLLFGVLFLMIGLVLLGRMLLESLRRKRYSRLDYLINGIYVDM</sequence>
<gene>
    <name evidence="10" type="ORF">HJG60_012610</name>
</gene>
<dbReference type="PROSITE" id="PS50986">
    <property type="entry name" value="MANSC"/>
    <property type="match status" value="1"/>
</dbReference>
<feature type="region of interest" description="Disordered" evidence="7">
    <location>
        <begin position="92"/>
        <end position="116"/>
    </location>
</feature>
<feature type="compositionally biased region" description="Polar residues" evidence="7">
    <location>
        <begin position="316"/>
        <end position="325"/>
    </location>
</feature>